<dbReference type="RefSeq" id="WP_211346205.1">
    <property type="nucleotide sequence ID" value="NZ_QGTJ01000015.1"/>
</dbReference>
<dbReference type="NCBIfam" id="TIGR01331">
    <property type="entry name" value="bisphos_cysQ"/>
    <property type="match status" value="1"/>
</dbReference>
<dbReference type="Gene3D" id="3.30.540.10">
    <property type="entry name" value="Fructose-1,6-Bisphosphatase, subunit A, domain 1"/>
    <property type="match status" value="1"/>
</dbReference>
<feature type="binding site" evidence="10">
    <location>
        <position position="217"/>
    </location>
    <ligand>
        <name>Mg(2+)</name>
        <dbReference type="ChEBI" id="CHEBI:18420"/>
        <label>1</label>
        <note>catalytic</note>
    </ligand>
</feature>
<evidence type="ECO:0000256" key="2">
    <source>
        <dbReference type="ARBA" id="ARBA00005289"/>
    </source>
</evidence>
<dbReference type="CDD" id="cd01638">
    <property type="entry name" value="CysQ"/>
    <property type="match status" value="1"/>
</dbReference>
<dbReference type="PANTHER" id="PTHR43028">
    <property type="entry name" value="3'(2'),5'-BISPHOSPHATE NUCLEOTIDASE 1"/>
    <property type="match status" value="1"/>
</dbReference>
<feature type="binding site" evidence="10">
    <location>
        <position position="71"/>
    </location>
    <ligand>
        <name>Mg(2+)</name>
        <dbReference type="ChEBI" id="CHEBI:18420"/>
        <label>1</label>
        <note>catalytic</note>
    </ligand>
</feature>
<feature type="binding site" evidence="9">
    <location>
        <position position="217"/>
    </location>
    <ligand>
        <name>Mg(2+)</name>
        <dbReference type="ChEBI" id="CHEBI:18420"/>
        <label>2</label>
    </ligand>
</feature>
<evidence type="ECO:0000256" key="3">
    <source>
        <dbReference type="ARBA" id="ARBA00022475"/>
    </source>
</evidence>
<dbReference type="Pfam" id="PF00459">
    <property type="entry name" value="Inositol_P"/>
    <property type="match status" value="1"/>
</dbReference>
<keyword evidence="12" id="KW-1185">Reference proteome</keyword>
<dbReference type="FunFam" id="3.40.190.80:FF:000005">
    <property type="entry name" value="3'(2'),5'-bisphosphate nucleotidase CysQ"/>
    <property type="match status" value="1"/>
</dbReference>
<comment type="similarity">
    <text evidence="2 9">Belongs to the inositol monophosphatase superfamily. CysQ family.</text>
</comment>
<dbReference type="PROSITE" id="PS00630">
    <property type="entry name" value="IMP_2"/>
    <property type="match status" value="1"/>
</dbReference>
<evidence type="ECO:0000256" key="4">
    <source>
        <dbReference type="ARBA" id="ARBA00022519"/>
    </source>
</evidence>
<keyword evidence="3 9" id="KW-1003">Cell membrane</keyword>
<evidence type="ECO:0000256" key="1">
    <source>
        <dbReference type="ARBA" id="ARBA00001625"/>
    </source>
</evidence>
<keyword evidence="5 9" id="KW-0479">Metal-binding</keyword>
<dbReference type="GO" id="GO:0046854">
    <property type="term" value="P:phosphatidylinositol phosphate biosynthetic process"/>
    <property type="evidence" value="ECO:0007669"/>
    <property type="project" value="InterPro"/>
</dbReference>
<evidence type="ECO:0000256" key="5">
    <source>
        <dbReference type="ARBA" id="ARBA00022723"/>
    </source>
</evidence>
<comment type="function">
    <text evidence="9">Converts adenosine-3',5'-bisphosphate (PAP) to AMP.</text>
</comment>
<comment type="catalytic activity">
    <reaction evidence="1 9">
        <text>adenosine 3',5'-bisphosphate + H2O = AMP + phosphate</text>
        <dbReference type="Rhea" id="RHEA:10040"/>
        <dbReference type="ChEBI" id="CHEBI:15377"/>
        <dbReference type="ChEBI" id="CHEBI:43474"/>
        <dbReference type="ChEBI" id="CHEBI:58343"/>
        <dbReference type="ChEBI" id="CHEBI:456215"/>
        <dbReference type="EC" id="3.1.3.7"/>
    </reaction>
</comment>
<evidence type="ECO:0000256" key="10">
    <source>
        <dbReference type="PIRSR" id="PIRSR600760-2"/>
    </source>
</evidence>
<evidence type="ECO:0000313" key="11">
    <source>
        <dbReference type="EMBL" id="PWV58589.1"/>
    </source>
</evidence>
<dbReference type="PROSITE" id="PS00629">
    <property type="entry name" value="IMP_1"/>
    <property type="match status" value="1"/>
</dbReference>
<sequence length="271" mass="29541">MRSDPERWLQPVRTIAAAAAAQILAIYADEMSVDVDIKDDATPLTRADRVAHEAIVAGLCALTPDIPVISEESVALPFAQRQSWPRYWLIDPLDGTKEFIKHNGEFTVNIALIEQHQPVLGVVHVPVTGASYFAVRGRGAWRADADGVVQRIRVRSQCGAVVRVVSSRSHGTPEVDAFIHQLGDHAFLAVGSSLKFCRVAEGQADVYPRLGHTSEWDTAAAQCIVEAAGGHVMQLDGSPLVYNTRESFINPYFIAVGDGSRDWMSFVPAEV</sequence>
<feature type="binding site" evidence="9">
    <location>
        <position position="91"/>
    </location>
    <ligand>
        <name>Mg(2+)</name>
        <dbReference type="ChEBI" id="CHEBI:18420"/>
        <label>2</label>
    </ligand>
</feature>
<dbReference type="GO" id="GO:0000103">
    <property type="term" value="P:sulfate assimilation"/>
    <property type="evidence" value="ECO:0007669"/>
    <property type="project" value="TreeGrafter"/>
</dbReference>
<keyword evidence="8 9" id="KW-0472">Membrane</keyword>
<feature type="binding site" evidence="10">
    <location>
        <position position="91"/>
    </location>
    <ligand>
        <name>Mg(2+)</name>
        <dbReference type="ChEBI" id="CHEBI:18420"/>
        <label>1</label>
        <note>catalytic</note>
    </ligand>
</feature>
<comment type="cofactor">
    <cofactor evidence="9 10">
        <name>Mg(2+)</name>
        <dbReference type="ChEBI" id="CHEBI:18420"/>
    </cofactor>
</comment>
<evidence type="ECO:0000256" key="7">
    <source>
        <dbReference type="ARBA" id="ARBA00022842"/>
    </source>
</evidence>
<reference evidence="11 12" key="1">
    <citation type="submission" date="2018-05" db="EMBL/GenBank/DDBJ databases">
        <title>Genomic Encyclopedia of Type Strains, Phase IV (KMG-IV): sequencing the most valuable type-strain genomes for metagenomic binning, comparative biology and taxonomic classification.</title>
        <authorList>
            <person name="Goeker M."/>
        </authorList>
    </citation>
    <scope>NUCLEOTIDE SEQUENCE [LARGE SCALE GENOMIC DNA]</scope>
    <source>
        <strain evidence="11 12">DSM 23606</strain>
    </source>
</reference>
<feature type="binding site" evidence="9">
    <location>
        <position position="91"/>
    </location>
    <ligand>
        <name>Mg(2+)</name>
        <dbReference type="ChEBI" id="CHEBI:18420"/>
        <label>1</label>
    </ligand>
</feature>
<feature type="binding site" evidence="9">
    <location>
        <position position="93"/>
    </location>
    <ligand>
        <name>Mg(2+)</name>
        <dbReference type="ChEBI" id="CHEBI:18420"/>
        <label>1</label>
    </ligand>
</feature>
<protein>
    <recommendedName>
        <fullName evidence="9">3'(2'),5'-bisphosphate nucleotidase CysQ</fullName>
        <ecNumber evidence="9">3.1.3.7</ecNumber>
    </recommendedName>
    <alternativeName>
        <fullName evidence="9">3'(2'),5-bisphosphonucleoside 3'(2')-phosphohydrolase</fullName>
    </alternativeName>
    <alternativeName>
        <fullName evidence="9">3'-phosphoadenosine 5'-phosphate phosphatase</fullName>
        <shortName evidence="9">PAP phosphatase</shortName>
    </alternativeName>
</protein>
<name>A0A317MQ14_9GAMM</name>
<organism evidence="11 12">
    <name type="scientific">Plasticicumulans acidivorans</name>
    <dbReference type="NCBI Taxonomy" id="886464"/>
    <lineage>
        <taxon>Bacteria</taxon>
        <taxon>Pseudomonadati</taxon>
        <taxon>Pseudomonadota</taxon>
        <taxon>Gammaproteobacteria</taxon>
        <taxon>Candidatus Competibacteraceae</taxon>
        <taxon>Plasticicumulans</taxon>
    </lineage>
</organism>
<dbReference type="InterPro" id="IPR020550">
    <property type="entry name" value="Inositol_monophosphatase_CS"/>
</dbReference>
<dbReference type="InterPro" id="IPR006240">
    <property type="entry name" value="CysQ"/>
</dbReference>
<keyword evidence="4 9" id="KW-0997">Cell inner membrane</keyword>
<evidence type="ECO:0000313" key="12">
    <source>
        <dbReference type="Proteomes" id="UP000246569"/>
    </source>
</evidence>
<gene>
    <name evidence="9" type="primary">cysQ</name>
    <name evidence="11" type="ORF">C7443_11516</name>
</gene>
<evidence type="ECO:0000256" key="6">
    <source>
        <dbReference type="ARBA" id="ARBA00022801"/>
    </source>
</evidence>
<feature type="binding site" evidence="10">
    <location>
        <position position="94"/>
    </location>
    <ligand>
        <name>Mg(2+)</name>
        <dbReference type="ChEBI" id="CHEBI:18420"/>
        <label>1</label>
        <note>catalytic</note>
    </ligand>
</feature>
<keyword evidence="7 9" id="KW-0460">Magnesium</keyword>
<accession>A0A317MQ14</accession>
<feature type="binding site" evidence="9">
    <location>
        <begin position="93"/>
        <end position="96"/>
    </location>
    <ligand>
        <name>substrate</name>
    </ligand>
</feature>
<dbReference type="EC" id="3.1.3.7" evidence="9"/>
<feature type="binding site" evidence="9">
    <location>
        <position position="71"/>
    </location>
    <ligand>
        <name>Mg(2+)</name>
        <dbReference type="ChEBI" id="CHEBI:18420"/>
        <label>1</label>
    </ligand>
</feature>
<feature type="binding site" evidence="10">
    <location>
        <position position="93"/>
    </location>
    <ligand>
        <name>Mg(2+)</name>
        <dbReference type="ChEBI" id="CHEBI:18420"/>
        <label>2</label>
    </ligand>
</feature>
<dbReference type="InterPro" id="IPR000760">
    <property type="entry name" value="Inositol_monophosphatase-like"/>
</dbReference>
<dbReference type="EMBL" id="QGTJ01000015">
    <property type="protein sequence ID" value="PWV58589.1"/>
    <property type="molecule type" value="Genomic_DNA"/>
</dbReference>
<dbReference type="GO" id="GO:0005886">
    <property type="term" value="C:plasma membrane"/>
    <property type="evidence" value="ECO:0007669"/>
    <property type="project" value="UniProtKB-SubCell"/>
</dbReference>
<dbReference type="SUPFAM" id="SSF56655">
    <property type="entry name" value="Carbohydrate phosphatase"/>
    <property type="match status" value="1"/>
</dbReference>
<dbReference type="PANTHER" id="PTHR43028:SF5">
    <property type="entry name" value="3'(2'),5'-BISPHOSPHATE NUCLEOTIDASE 1"/>
    <property type="match status" value="1"/>
</dbReference>
<dbReference type="InterPro" id="IPR020583">
    <property type="entry name" value="Inositol_monoP_metal-BS"/>
</dbReference>
<dbReference type="GO" id="GO:0000287">
    <property type="term" value="F:magnesium ion binding"/>
    <property type="evidence" value="ECO:0007669"/>
    <property type="project" value="UniProtKB-UniRule"/>
</dbReference>
<comment type="caution">
    <text evidence="11">The sequence shown here is derived from an EMBL/GenBank/DDBJ whole genome shotgun (WGS) entry which is preliminary data.</text>
</comment>
<proteinExistence type="inferred from homology"/>
<dbReference type="InterPro" id="IPR050725">
    <property type="entry name" value="CysQ/Inositol_MonoPase"/>
</dbReference>
<evidence type="ECO:0000256" key="8">
    <source>
        <dbReference type="ARBA" id="ARBA00023136"/>
    </source>
</evidence>
<keyword evidence="6 9" id="KW-0378">Hydrolase</keyword>
<feature type="binding site" evidence="9">
    <location>
        <position position="217"/>
    </location>
    <ligand>
        <name>substrate</name>
    </ligand>
</feature>
<dbReference type="PRINTS" id="PR00377">
    <property type="entry name" value="IMPHPHTASES"/>
</dbReference>
<dbReference type="GO" id="GO:0008441">
    <property type="term" value="F:3'(2'),5'-bisphosphate nucleotidase activity"/>
    <property type="evidence" value="ECO:0007669"/>
    <property type="project" value="UniProtKB-UniRule"/>
</dbReference>
<dbReference type="Proteomes" id="UP000246569">
    <property type="component" value="Unassembled WGS sequence"/>
</dbReference>
<feature type="binding site" evidence="9">
    <location>
        <position position="94"/>
    </location>
    <ligand>
        <name>Mg(2+)</name>
        <dbReference type="ChEBI" id="CHEBI:18420"/>
        <label>2</label>
    </ligand>
</feature>
<feature type="binding site" evidence="9">
    <location>
        <position position="71"/>
    </location>
    <ligand>
        <name>substrate</name>
    </ligand>
</feature>
<comment type="subcellular location">
    <subcellularLocation>
        <location evidence="9">Cell inner membrane</location>
        <topology evidence="9">Peripheral membrane protein</topology>
        <orientation evidence="9">Cytoplasmic side</orientation>
    </subcellularLocation>
</comment>
<evidence type="ECO:0000256" key="9">
    <source>
        <dbReference type="HAMAP-Rule" id="MF_02095"/>
    </source>
</evidence>
<dbReference type="AlphaFoldDB" id="A0A317MQ14"/>
<dbReference type="GO" id="GO:0050427">
    <property type="term" value="P:3'-phosphoadenosine 5'-phosphosulfate metabolic process"/>
    <property type="evidence" value="ECO:0007669"/>
    <property type="project" value="TreeGrafter"/>
</dbReference>
<dbReference type="Gene3D" id="3.40.190.80">
    <property type="match status" value="1"/>
</dbReference>
<dbReference type="FunFam" id="3.30.540.10:FF:000007">
    <property type="entry name" value="3'(2'),5'-bisphosphate nucleotidase CysQ"/>
    <property type="match status" value="1"/>
</dbReference>
<dbReference type="HAMAP" id="MF_02095">
    <property type="entry name" value="CysQ"/>
    <property type="match status" value="1"/>
</dbReference>